<accession>A0A090QTG9</accession>
<keyword evidence="4" id="KW-0547">Nucleotide-binding</keyword>
<dbReference type="InterPro" id="IPR004358">
    <property type="entry name" value="Sig_transdc_His_kin-like_C"/>
</dbReference>
<dbReference type="Proteomes" id="UP000029227">
    <property type="component" value="Unassembled WGS sequence"/>
</dbReference>
<comment type="catalytic activity">
    <reaction evidence="1">
        <text>ATP + protein L-histidine = ADP + protein N-phospho-L-histidine.</text>
        <dbReference type="EC" id="2.7.13.3"/>
    </reaction>
</comment>
<dbReference type="PROSITE" id="PS50109">
    <property type="entry name" value="HIS_KIN"/>
    <property type="match status" value="1"/>
</dbReference>
<evidence type="ECO:0000256" key="4">
    <source>
        <dbReference type="ARBA" id="ARBA00022741"/>
    </source>
</evidence>
<dbReference type="EMBL" id="BBMN01000010">
    <property type="protein sequence ID" value="GAL06206.1"/>
    <property type="molecule type" value="Genomic_DNA"/>
</dbReference>
<dbReference type="GO" id="GO:0004673">
    <property type="term" value="F:protein histidine kinase activity"/>
    <property type="evidence" value="ECO:0007669"/>
    <property type="project" value="UniProtKB-EC"/>
</dbReference>
<keyword evidence="6" id="KW-0067">ATP-binding</keyword>
<dbReference type="SMART" id="SM00387">
    <property type="entry name" value="HATPase_c"/>
    <property type="match status" value="1"/>
</dbReference>
<dbReference type="PRINTS" id="PR00344">
    <property type="entry name" value="BCTRLSENSOR"/>
</dbReference>
<dbReference type="InterPro" id="IPR050980">
    <property type="entry name" value="2C_sensor_his_kinase"/>
</dbReference>
<dbReference type="InterPro" id="IPR036890">
    <property type="entry name" value="HATPase_C_sf"/>
</dbReference>
<dbReference type="SUPFAM" id="SSF55874">
    <property type="entry name" value="ATPase domain of HSP90 chaperone/DNA topoisomerase II/histidine kinase"/>
    <property type="match status" value="1"/>
</dbReference>
<dbReference type="STRING" id="754436.JCM19237_1851"/>
<evidence type="ECO:0000256" key="2">
    <source>
        <dbReference type="ARBA" id="ARBA00012438"/>
    </source>
</evidence>
<gene>
    <name evidence="8" type="ORF">JCM19237_1851</name>
</gene>
<evidence type="ECO:0000256" key="5">
    <source>
        <dbReference type="ARBA" id="ARBA00022777"/>
    </source>
</evidence>
<dbReference type="EC" id="2.7.13.3" evidence="2"/>
<keyword evidence="5 8" id="KW-0418">Kinase</keyword>
<dbReference type="Gene3D" id="3.30.565.10">
    <property type="entry name" value="Histidine kinase-like ATPase, C-terminal domain"/>
    <property type="match status" value="1"/>
</dbReference>
<proteinExistence type="predicted"/>
<sequence>MAAGIMLSLKSVDVSALLQRVVLQAQKTTPVPVSLHCPSPCSWVLDAHHIERAVSNLIRNASRYAQSAITVTVIPQPDALVIQVDDDGCGIPEIERVKVLQPFYRVDSARDRQSGGHGLGLSIVSQIVSLHHGQLAITDSDSGGARVTITLPQ</sequence>
<organism evidence="8 9">
    <name type="scientific">Photobacterium aphoticum</name>
    <dbReference type="NCBI Taxonomy" id="754436"/>
    <lineage>
        <taxon>Bacteria</taxon>
        <taxon>Pseudomonadati</taxon>
        <taxon>Pseudomonadota</taxon>
        <taxon>Gammaproteobacteria</taxon>
        <taxon>Vibrionales</taxon>
        <taxon>Vibrionaceae</taxon>
        <taxon>Photobacterium</taxon>
    </lineage>
</organism>
<reference evidence="8 9" key="1">
    <citation type="journal article" date="2014" name="Genome Announc.">
        <title>Draft Genome Sequences of Two Vibrionaceae Species, Vibrio ponticus C121 and Photobacterium aphoticum C119, Isolated as Coral Reef Microbiota.</title>
        <authorList>
            <person name="Al-saari N."/>
            <person name="Meirelles P.M."/>
            <person name="Mino S."/>
            <person name="Suda W."/>
            <person name="Oshima K."/>
            <person name="Hattori M."/>
            <person name="Ohkuma M."/>
            <person name="Thompson F.L."/>
            <person name="Gomez-Gil B."/>
            <person name="Sawabe T."/>
            <person name="Sawabe T."/>
        </authorList>
    </citation>
    <scope>NUCLEOTIDE SEQUENCE [LARGE SCALE GENOMIC DNA]</scope>
    <source>
        <strain evidence="8 9">JCM 19237</strain>
    </source>
</reference>
<evidence type="ECO:0000256" key="3">
    <source>
        <dbReference type="ARBA" id="ARBA00022679"/>
    </source>
</evidence>
<feature type="domain" description="Histidine kinase" evidence="7">
    <location>
        <begin position="1"/>
        <end position="153"/>
    </location>
</feature>
<evidence type="ECO:0000313" key="8">
    <source>
        <dbReference type="EMBL" id="GAL06206.1"/>
    </source>
</evidence>
<keyword evidence="3" id="KW-0808">Transferase</keyword>
<dbReference type="eggNOG" id="COG2205">
    <property type="taxonomic scope" value="Bacteria"/>
</dbReference>
<evidence type="ECO:0000256" key="6">
    <source>
        <dbReference type="ARBA" id="ARBA00022840"/>
    </source>
</evidence>
<name>A0A090QTG9_9GAMM</name>
<dbReference type="Pfam" id="PF02518">
    <property type="entry name" value="HATPase_c"/>
    <property type="match status" value="1"/>
</dbReference>
<evidence type="ECO:0000313" key="9">
    <source>
        <dbReference type="Proteomes" id="UP000029227"/>
    </source>
</evidence>
<evidence type="ECO:0000256" key="1">
    <source>
        <dbReference type="ARBA" id="ARBA00000085"/>
    </source>
</evidence>
<dbReference type="AlphaFoldDB" id="A0A090QTG9"/>
<dbReference type="PANTHER" id="PTHR44936">
    <property type="entry name" value="SENSOR PROTEIN CREC"/>
    <property type="match status" value="1"/>
</dbReference>
<dbReference type="InterPro" id="IPR005467">
    <property type="entry name" value="His_kinase_dom"/>
</dbReference>
<dbReference type="GO" id="GO:0005524">
    <property type="term" value="F:ATP binding"/>
    <property type="evidence" value="ECO:0007669"/>
    <property type="project" value="UniProtKB-KW"/>
</dbReference>
<evidence type="ECO:0000259" key="7">
    <source>
        <dbReference type="PROSITE" id="PS50109"/>
    </source>
</evidence>
<dbReference type="InterPro" id="IPR003594">
    <property type="entry name" value="HATPase_dom"/>
</dbReference>
<protein>
    <recommendedName>
        <fullName evidence="2">histidine kinase</fullName>
        <ecNumber evidence="2">2.7.13.3</ecNumber>
    </recommendedName>
</protein>
<comment type="caution">
    <text evidence="8">The sequence shown here is derived from an EMBL/GenBank/DDBJ whole genome shotgun (WGS) entry which is preliminary data.</text>
</comment>
<dbReference type="PANTHER" id="PTHR44936:SF10">
    <property type="entry name" value="SENSOR PROTEIN RSTB"/>
    <property type="match status" value="1"/>
</dbReference>